<evidence type="ECO:0000313" key="2">
    <source>
        <dbReference type="EMBL" id="HJG27169.1"/>
    </source>
</evidence>
<dbReference type="InterPro" id="IPR013762">
    <property type="entry name" value="Integrase-like_cat_sf"/>
</dbReference>
<accession>A0A921II34</accession>
<dbReference type="EMBL" id="DYVE01000024">
    <property type="protein sequence ID" value="HJG27169.1"/>
    <property type="molecule type" value="Genomic_DNA"/>
</dbReference>
<name>A0A921II34_9FIRM</name>
<keyword evidence="1" id="KW-0233">DNA recombination</keyword>
<organism evidence="2 3">
    <name type="scientific">Subdoligranulum variabile</name>
    <dbReference type="NCBI Taxonomy" id="214851"/>
    <lineage>
        <taxon>Bacteria</taxon>
        <taxon>Bacillati</taxon>
        <taxon>Bacillota</taxon>
        <taxon>Clostridia</taxon>
        <taxon>Eubacteriales</taxon>
        <taxon>Oscillospiraceae</taxon>
        <taxon>Subdoligranulum</taxon>
    </lineage>
</organism>
<dbReference type="InterPro" id="IPR011010">
    <property type="entry name" value="DNA_brk_join_enz"/>
</dbReference>
<evidence type="ECO:0000256" key="1">
    <source>
        <dbReference type="ARBA" id="ARBA00023172"/>
    </source>
</evidence>
<reference evidence="2" key="2">
    <citation type="submission" date="2021-09" db="EMBL/GenBank/DDBJ databases">
        <authorList>
            <person name="Gilroy R."/>
        </authorList>
    </citation>
    <scope>NUCLEOTIDE SEQUENCE</scope>
    <source>
        <strain evidence="2">ChiBcec21-2208</strain>
    </source>
</reference>
<dbReference type="GO" id="GO:0006310">
    <property type="term" value="P:DNA recombination"/>
    <property type="evidence" value="ECO:0007669"/>
    <property type="project" value="UniProtKB-KW"/>
</dbReference>
<sequence>MDSATISATKKRVRQPPHTLELCDGLSVHYTFSPISVANRKRGNTANQIKLYLYSSSLKRKVGSDVRLRYTTPLKKVRKTNRKRHNPPTEKILEGVQKLLAKNEELRESDLTKTPKEASALSAKLAVFWLQKQSSFQTKYSKNSDEASSLEKMMAQVILCLGNLDLSRLLHEEESPLLCTYVFTTLRKVVERRAYMLIQESLSKSVVSVADFDVLEEDQNVTQRLYDYGALLQKVFREYLLLQSISDEQQNQILSLFKKQFTVRSSVGVKMGKGLRPKSLSVDDYRLLWKSLTKEPHNPLALAQLLMLFLGLTAEEVCALDGEDLLPIPNYRAYQLRITKRCVPIKKNDNHKNYIVSSELPNSESYRNVPVPFLLVKLILQSAQAPQKPLFCDDKSGQRMKVNVLQAEFRKLFRDFKKSFLEYHRDDGQAVSIQVSFRPENYRQSCRHFWQFLCGLQQNEIRYLGGLAQIDTAGQHYIDFNNAHKQYHMCVQMSYGLMAVAAPGALPPKMPKGSLERKCHIEGVFNHVLHTRLHIRRPCTVTITSAHGVTIKTEEGCL</sequence>
<gene>
    <name evidence="2" type="ORF">K8V20_00770</name>
</gene>
<dbReference type="SUPFAM" id="SSF56349">
    <property type="entry name" value="DNA breaking-rejoining enzymes"/>
    <property type="match status" value="1"/>
</dbReference>
<protein>
    <submittedName>
        <fullName evidence="2">Uncharacterized protein</fullName>
    </submittedName>
</protein>
<comment type="caution">
    <text evidence="2">The sequence shown here is derived from an EMBL/GenBank/DDBJ whole genome shotgun (WGS) entry which is preliminary data.</text>
</comment>
<dbReference type="Proteomes" id="UP000782880">
    <property type="component" value="Unassembled WGS sequence"/>
</dbReference>
<evidence type="ECO:0000313" key="3">
    <source>
        <dbReference type="Proteomes" id="UP000782880"/>
    </source>
</evidence>
<dbReference type="AlphaFoldDB" id="A0A921II34"/>
<dbReference type="GO" id="GO:0015074">
    <property type="term" value="P:DNA integration"/>
    <property type="evidence" value="ECO:0007669"/>
    <property type="project" value="InterPro"/>
</dbReference>
<reference evidence="2" key="1">
    <citation type="journal article" date="2021" name="PeerJ">
        <title>Extensive microbial diversity within the chicken gut microbiome revealed by metagenomics and culture.</title>
        <authorList>
            <person name="Gilroy R."/>
            <person name="Ravi A."/>
            <person name="Getino M."/>
            <person name="Pursley I."/>
            <person name="Horton D.L."/>
            <person name="Alikhan N.F."/>
            <person name="Baker D."/>
            <person name="Gharbi K."/>
            <person name="Hall N."/>
            <person name="Watson M."/>
            <person name="Adriaenssens E.M."/>
            <person name="Foster-Nyarko E."/>
            <person name="Jarju S."/>
            <person name="Secka A."/>
            <person name="Antonio M."/>
            <person name="Oren A."/>
            <person name="Chaudhuri R.R."/>
            <person name="La Ragione R."/>
            <person name="Hildebrand F."/>
            <person name="Pallen M.J."/>
        </authorList>
    </citation>
    <scope>NUCLEOTIDE SEQUENCE</scope>
    <source>
        <strain evidence="2">ChiBcec21-2208</strain>
    </source>
</reference>
<proteinExistence type="predicted"/>
<dbReference type="GO" id="GO:0003677">
    <property type="term" value="F:DNA binding"/>
    <property type="evidence" value="ECO:0007669"/>
    <property type="project" value="InterPro"/>
</dbReference>
<dbReference type="Gene3D" id="1.10.443.10">
    <property type="entry name" value="Intergrase catalytic core"/>
    <property type="match status" value="1"/>
</dbReference>